<dbReference type="Proteomes" id="UP000326018">
    <property type="component" value="Unassembled WGS sequence"/>
</dbReference>
<organism evidence="1 2">
    <name type="scientific">Pseudomonas fluorescens</name>
    <dbReference type="NCBI Taxonomy" id="294"/>
    <lineage>
        <taxon>Bacteria</taxon>
        <taxon>Pseudomonadati</taxon>
        <taxon>Pseudomonadota</taxon>
        <taxon>Gammaproteobacteria</taxon>
        <taxon>Pseudomonadales</taxon>
        <taxon>Pseudomonadaceae</taxon>
        <taxon>Pseudomonas</taxon>
    </lineage>
</organism>
<protein>
    <submittedName>
        <fullName evidence="1">Uncharacterized protein</fullName>
    </submittedName>
</protein>
<evidence type="ECO:0000313" key="1">
    <source>
        <dbReference type="EMBL" id="VVO43226.1"/>
    </source>
</evidence>
<dbReference type="AlphaFoldDB" id="A0A5E7FV61"/>
<dbReference type="EMBL" id="CABVIB010000106">
    <property type="protein sequence ID" value="VVO43226.1"/>
    <property type="molecule type" value="Genomic_DNA"/>
</dbReference>
<evidence type="ECO:0000313" key="2">
    <source>
        <dbReference type="Proteomes" id="UP000326018"/>
    </source>
</evidence>
<sequence>MNVPGVIGPEFSPTGTRSAPWMSLVSTLPLRVNWVSEATPLSSSMALGTSSVMLTSSEPVAVSPLVSPAITVKCSLRVVPSPLVWDSLPLRV</sequence>
<accession>A0A5E7FV61</accession>
<reference evidence="1 2" key="1">
    <citation type="submission" date="2019-09" db="EMBL/GenBank/DDBJ databases">
        <authorList>
            <person name="Chandra G."/>
            <person name="Truman W A."/>
        </authorList>
    </citation>
    <scope>NUCLEOTIDE SEQUENCE [LARGE SCALE GENOMIC DNA]</scope>
    <source>
        <strain evidence="1">PS712</strain>
    </source>
</reference>
<proteinExistence type="predicted"/>
<gene>
    <name evidence="1" type="ORF">PS712_06103</name>
</gene>
<name>A0A5E7FV61_PSEFL</name>